<dbReference type="Proteomes" id="UP000230750">
    <property type="component" value="Unassembled WGS sequence"/>
</dbReference>
<sequence length="330" mass="37055">MSSKGEVFIIAIYVDDILLAGKSNEHVTQVKVALAEKFAVKDMGELSYFLEVNIKQNTNGEIWIGQPVYTEKVLQKYGMENSKPVSTPVEVSSKLVKATEESELVDQGLYQSIVGSLLYLSTMTRPDINFAVCNVAKFTSEPTKHHLTAVKRILRYLRGTINYGLLYTKDGSNECIGYSDADWAGDVNDRKSTSGYLFQVSGAAVSWKSKKQTCVALSTAEAEYIALASAAQEAVWLQRLNTDLQNKPNKPLRILEDNQSAICMAKNPQFHGRTKHIEIKYHFIRETVEHGTIELMYCPTEDMVADLLTKGLSKQRFEKLRQMSGLKEMF</sequence>
<dbReference type="InterPro" id="IPR043502">
    <property type="entry name" value="DNA/RNA_pol_sf"/>
</dbReference>
<name>A0A2G8KMC7_STIJA</name>
<protein>
    <submittedName>
        <fullName evidence="2">Putative Gag-pol polyprotein</fullName>
    </submittedName>
</protein>
<dbReference type="STRING" id="307972.A0A2G8KMC7"/>
<dbReference type="Pfam" id="PF07727">
    <property type="entry name" value="RVT_2"/>
    <property type="match status" value="1"/>
</dbReference>
<evidence type="ECO:0000313" key="3">
    <source>
        <dbReference type="Proteomes" id="UP000230750"/>
    </source>
</evidence>
<organism evidence="2 3">
    <name type="scientific">Stichopus japonicus</name>
    <name type="common">Sea cucumber</name>
    <dbReference type="NCBI Taxonomy" id="307972"/>
    <lineage>
        <taxon>Eukaryota</taxon>
        <taxon>Metazoa</taxon>
        <taxon>Echinodermata</taxon>
        <taxon>Eleutherozoa</taxon>
        <taxon>Echinozoa</taxon>
        <taxon>Holothuroidea</taxon>
        <taxon>Aspidochirotacea</taxon>
        <taxon>Aspidochirotida</taxon>
        <taxon>Stichopodidae</taxon>
        <taxon>Apostichopus</taxon>
    </lineage>
</organism>
<dbReference type="PANTHER" id="PTHR11439">
    <property type="entry name" value="GAG-POL-RELATED RETROTRANSPOSON"/>
    <property type="match status" value="1"/>
</dbReference>
<feature type="domain" description="Reverse transcriptase Ty1/copia-type" evidence="1">
    <location>
        <begin position="8"/>
        <end position="90"/>
    </location>
</feature>
<dbReference type="CDD" id="cd09272">
    <property type="entry name" value="RNase_HI_RT_Ty1"/>
    <property type="match status" value="1"/>
</dbReference>
<dbReference type="PANTHER" id="PTHR11439:SF483">
    <property type="entry name" value="PEPTIDE SYNTHASE GLIP-LIKE, PUTATIVE (AFU_ORTHOLOGUE AFUA_3G12920)-RELATED"/>
    <property type="match status" value="1"/>
</dbReference>
<dbReference type="EMBL" id="MRZV01000478">
    <property type="protein sequence ID" value="PIK49151.1"/>
    <property type="molecule type" value="Genomic_DNA"/>
</dbReference>
<keyword evidence="3" id="KW-1185">Reference proteome</keyword>
<dbReference type="InterPro" id="IPR013103">
    <property type="entry name" value="RVT_2"/>
</dbReference>
<dbReference type="OrthoDB" id="6337569at2759"/>
<accession>A0A2G8KMC7</accession>
<comment type="caution">
    <text evidence="2">The sequence shown here is derived from an EMBL/GenBank/DDBJ whole genome shotgun (WGS) entry which is preliminary data.</text>
</comment>
<dbReference type="SUPFAM" id="SSF56672">
    <property type="entry name" value="DNA/RNA polymerases"/>
    <property type="match status" value="1"/>
</dbReference>
<reference evidence="2 3" key="1">
    <citation type="journal article" date="2017" name="PLoS Biol.">
        <title>The sea cucumber genome provides insights into morphological evolution and visceral regeneration.</title>
        <authorList>
            <person name="Zhang X."/>
            <person name="Sun L."/>
            <person name="Yuan J."/>
            <person name="Sun Y."/>
            <person name="Gao Y."/>
            <person name="Zhang L."/>
            <person name="Li S."/>
            <person name="Dai H."/>
            <person name="Hamel J.F."/>
            <person name="Liu C."/>
            <person name="Yu Y."/>
            <person name="Liu S."/>
            <person name="Lin W."/>
            <person name="Guo K."/>
            <person name="Jin S."/>
            <person name="Xu P."/>
            <person name="Storey K.B."/>
            <person name="Huan P."/>
            <person name="Zhang T."/>
            <person name="Zhou Y."/>
            <person name="Zhang J."/>
            <person name="Lin C."/>
            <person name="Li X."/>
            <person name="Xing L."/>
            <person name="Huo D."/>
            <person name="Sun M."/>
            <person name="Wang L."/>
            <person name="Mercier A."/>
            <person name="Li F."/>
            <person name="Yang H."/>
            <person name="Xiang J."/>
        </authorList>
    </citation>
    <scope>NUCLEOTIDE SEQUENCE [LARGE SCALE GENOMIC DNA]</scope>
    <source>
        <strain evidence="2">Shaxun</strain>
        <tissue evidence="2">Muscle</tissue>
    </source>
</reference>
<gene>
    <name evidence="2" type="ORF">BSL78_13985</name>
</gene>
<evidence type="ECO:0000313" key="2">
    <source>
        <dbReference type="EMBL" id="PIK49151.1"/>
    </source>
</evidence>
<dbReference type="AlphaFoldDB" id="A0A2G8KMC7"/>
<proteinExistence type="predicted"/>
<evidence type="ECO:0000259" key="1">
    <source>
        <dbReference type="Pfam" id="PF07727"/>
    </source>
</evidence>